<keyword evidence="7" id="KW-0240">DNA-directed RNA polymerase</keyword>
<reference evidence="7 8" key="1">
    <citation type="journal article" date="2015" name="Genome Biol. Evol.">
        <title>Comparative Genomics of a Bacterivorous Green Alga Reveals Evolutionary Causalities and Consequences of Phago-Mixotrophic Mode of Nutrition.</title>
        <authorList>
            <person name="Burns J.A."/>
            <person name="Paasch A."/>
            <person name="Narechania A."/>
            <person name="Kim E."/>
        </authorList>
    </citation>
    <scope>NUCLEOTIDE SEQUENCE [LARGE SCALE GENOMIC DNA]</scope>
    <source>
        <strain evidence="7 8">PLY_AMNH</strain>
    </source>
</reference>
<evidence type="ECO:0000256" key="5">
    <source>
        <dbReference type="ARBA" id="ARBA00023242"/>
    </source>
</evidence>
<keyword evidence="2" id="KW-0479">Metal-binding</keyword>
<comment type="subcellular location">
    <subcellularLocation>
        <location evidence="1">Nucleus</location>
    </subcellularLocation>
</comment>
<dbReference type="GO" id="GO:0005634">
    <property type="term" value="C:nucleus"/>
    <property type="evidence" value="ECO:0007669"/>
    <property type="project" value="UniProtKB-SubCell"/>
</dbReference>
<evidence type="ECO:0000256" key="1">
    <source>
        <dbReference type="ARBA" id="ARBA00004123"/>
    </source>
</evidence>
<dbReference type="PANTHER" id="PTHR48446">
    <property type="entry name" value="DNA-DIRECTED RNA POLYMERASE SUBUNIT BETA' N-TERMINAL SECTION"/>
    <property type="match status" value="1"/>
</dbReference>
<evidence type="ECO:0000256" key="2">
    <source>
        <dbReference type="ARBA" id="ARBA00022723"/>
    </source>
</evidence>
<proteinExistence type="predicted"/>
<keyword evidence="7" id="KW-0804">Transcription</keyword>
<dbReference type="GO" id="GO:0000428">
    <property type="term" value="C:DNA-directed RNA polymerase complex"/>
    <property type="evidence" value="ECO:0007669"/>
    <property type="project" value="UniProtKB-KW"/>
</dbReference>
<dbReference type="GO" id="GO:0003899">
    <property type="term" value="F:DNA-directed RNA polymerase activity"/>
    <property type="evidence" value="ECO:0007669"/>
    <property type="project" value="UniProtKB-EC"/>
</dbReference>
<sequence>MHMDEKDGYVCFINSDLVSGQLGKGTLADGTKVLGITRFGIAKMKDNVLMLASFEKTTDHLFDASSYRGRIDDICGVSECIIMGIPMMVGTGLFRLSHENTVREDELPRRPPLLLT</sequence>
<dbReference type="AlphaFoldDB" id="A0AAE0GTE6"/>
<dbReference type="GO" id="GO:0046872">
    <property type="term" value="F:metal ion binding"/>
    <property type="evidence" value="ECO:0007669"/>
    <property type="project" value="UniProtKB-KW"/>
</dbReference>
<organism evidence="7 8">
    <name type="scientific">Cymbomonas tetramitiformis</name>
    <dbReference type="NCBI Taxonomy" id="36881"/>
    <lineage>
        <taxon>Eukaryota</taxon>
        <taxon>Viridiplantae</taxon>
        <taxon>Chlorophyta</taxon>
        <taxon>Pyramimonadophyceae</taxon>
        <taxon>Pyramimonadales</taxon>
        <taxon>Pyramimonadaceae</taxon>
        <taxon>Cymbomonas</taxon>
    </lineage>
</organism>
<dbReference type="FunFam" id="1.10.150.390:FF:000004">
    <property type="entry name" value="DNA-directed RNA polymerase subunit"/>
    <property type="match status" value="1"/>
</dbReference>
<comment type="caution">
    <text evidence="7">The sequence shown here is derived from an EMBL/GenBank/DDBJ whole genome shotgun (WGS) entry which is preliminary data.</text>
</comment>
<dbReference type="PANTHER" id="PTHR48446:SF1">
    <property type="entry name" value="DNA-DIRECTED RNA POLYMERASE SUBUNIT BETA' N-TERMINAL SECTION"/>
    <property type="match status" value="1"/>
</dbReference>
<keyword evidence="8" id="KW-1185">Reference proteome</keyword>
<accession>A0AAE0GTE6</accession>
<dbReference type="Gene3D" id="1.10.150.390">
    <property type="match status" value="1"/>
</dbReference>
<dbReference type="InterPro" id="IPR015700">
    <property type="entry name" value="RPC1"/>
</dbReference>
<dbReference type="EMBL" id="LGRX02002562">
    <property type="protein sequence ID" value="KAK3283972.1"/>
    <property type="molecule type" value="Genomic_DNA"/>
</dbReference>
<dbReference type="SUPFAM" id="SSF64484">
    <property type="entry name" value="beta and beta-prime subunits of DNA dependent RNA-polymerase"/>
    <property type="match status" value="1"/>
</dbReference>
<name>A0AAE0GTE6_9CHLO</name>
<comment type="catalytic activity">
    <reaction evidence="6">
        <text>RNA(n) + a ribonucleoside 5'-triphosphate = RNA(n+1) + diphosphate</text>
        <dbReference type="Rhea" id="RHEA:21248"/>
        <dbReference type="Rhea" id="RHEA-COMP:14527"/>
        <dbReference type="Rhea" id="RHEA-COMP:17342"/>
        <dbReference type="ChEBI" id="CHEBI:33019"/>
        <dbReference type="ChEBI" id="CHEBI:61557"/>
        <dbReference type="ChEBI" id="CHEBI:140395"/>
        <dbReference type="EC" id="2.7.7.6"/>
    </reaction>
</comment>
<evidence type="ECO:0000256" key="3">
    <source>
        <dbReference type="ARBA" id="ARBA00022833"/>
    </source>
</evidence>
<keyword evidence="4" id="KW-0460">Magnesium</keyword>
<evidence type="ECO:0000256" key="6">
    <source>
        <dbReference type="ARBA" id="ARBA00048552"/>
    </source>
</evidence>
<evidence type="ECO:0000313" key="7">
    <source>
        <dbReference type="EMBL" id="KAK3283972.1"/>
    </source>
</evidence>
<keyword evidence="3" id="KW-0862">Zinc</keyword>
<evidence type="ECO:0000313" key="8">
    <source>
        <dbReference type="Proteomes" id="UP001190700"/>
    </source>
</evidence>
<evidence type="ECO:0000256" key="4">
    <source>
        <dbReference type="ARBA" id="ARBA00022842"/>
    </source>
</evidence>
<keyword evidence="5" id="KW-0539">Nucleus</keyword>
<protein>
    <submittedName>
        <fullName evidence="7">DNA-directed RNA polymerase III subunit RPC1</fullName>
    </submittedName>
</protein>
<dbReference type="Proteomes" id="UP001190700">
    <property type="component" value="Unassembled WGS sequence"/>
</dbReference>
<gene>
    <name evidence="7" type="ORF">CYMTET_8350</name>
</gene>